<dbReference type="Gene3D" id="2.60.40.1170">
    <property type="entry name" value="Mu homology domain, subdomain B"/>
    <property type="match status" value="1"/>
</dbReference>
<sequence length="1121" mass="114052">MKSNITLFLLAFLIFVGNVNSYSNTVKIDPPKKVSTLSNGTVQCNTEVPVPLITGTFDNLTVSSSTSGACLIGCGISNVGNLTDVDLTNFATASTLAGLGVTHNLRVTDGNDTFAAGNFAGFRIAPSGGLSVALLNNISVKTYLGGVLRETTTGGSLINLSLGSGNYILGFNTNLSFDAIEISISSLVGVATTTDIYFAVIRNYCAGPALVCNTPTAFNLPAFPAAIVNSHTGISGIGVGSVSNPENAISSSTTDYASLDLLVSAVGSVSLAIKDQVTDYPVGTYAGFEIENINLINTALLSNIQITTYLNGAQQQQFSANNLLVSAVLLNASGRYQLGFVSTTSFDEVQISINQTVGVTLGSTRVYNAAFEKFCAGPALPCNTPTAINAPAYPVFINGARTGIDGIVCALCSVSDTDNLIDTNTTNFANVDLTASIGASGKISVKDQITDYPAGTFAGFDIESVGLLNANVFDAIIVTTYLNGVQQETKTGNGSLISVNTNIIVGTGRQTIGFVATLPFDEVQIKLTNLATVTLGTVKVYSALLERFCSTTVACNQTYALTNPTFPVIIDGARSGISGVACVACAVNNTNNVLTASTADFAQITLTAGVLASGSIAVADQLYTYPAGTFAGFTIQDLNTLVQLNLFQSLTVSTYNNGVLQETKGGSSLIDLTLLGGPIFGSGPGFYNVGFFATLPFDEIRFSVSALASVINAINVYGAFVDTHNSNGGSLICAVNDLSILKTVNNATPNVGSNIIFTITASNGGVGGGNATGVVVNDLLPSGYTYVSSTVTTGSYNNATGVWTINSLNNGANASLTITATVNAVGNYANTATVTGNQPDPNLSNNTSTASTTPVNVIIANDDTGSPINGFTGGAAFNNVLGNDTLNGVAVLSGQVNTTFVSSSNAGVTLSGTNVMVAAGTPAGTYSLIYRICEISNPTNCDTATVSVTVNAPGIDAVNDTGVPVNGSTGGTAFTNVLGNDTLNGSAVIAAQVNTTFVSSTNAGITLSGTNVLVAAGTPAGSYSLIYQICEVLNPANCDQATVSVTVFCGQAAIVSASVTACVANVATITVLASGGTAPYTFSIDGGVTFQSSNIFTGVAAGASYTITIRDANGCLATSAQ</sequence>
<name>A0ABW6HS73_9FLAO</name>
<dbReference type="RefSeq" id="WP_379859224.1">
    <property type="nucleotide sequence ID" value="NZ_JBHZQA010000026.1"/>
</dbReference>
<keyword evidence="3" id="KW-1185">Reference proteome</keyword>
<comment type="caution">
    <text evidence="2">The sequence shown here is derived from an EMBL/GenBank/DDBJ whole genome shotgun (WGS) entry which is preliminary data.</text>
</comment>
<dbReference type="Pfam" id="PF01345">
    <property type="entry name" value="DUF11"/>
    <property type="match status" value="1"/>
</dbReference>
<evidence type="ECO:0000313" key="3">
    <source>
        <dbReference type="Proteomes" id="UP001600039"/>
    </source>
</evidence>
<protein>
    <submittedName>
        <fullName evidence="2">DUF11 domain-containing protein</fullName>
    </submittedName>
</protein>
<reference evidence="2 3" key="1">
    <citation type="submission" date="2024-06" db="EMBL/GenBank/DDBJ databases">
        <title>Flavobacterium spp. isolated from glacier.</title>
        <authorList>
            <person name="Han D."/>
        </authorList>
    </citation>
    <scope>NUCLEOTIDE SEQUENCE [LARGE SCALE GENOMIC DNA]</scope>
    <source>
        <strain evidence="2 3">LB3P45</strain>
    </source>
</reference>
<dbReference type="InterPro" id="IPR001434">
    <property type="entry name" value="OmcB-like_DUF11"/>
</dbReference>
<evidence type="ECO:0000259" key="1">
    <source>
        <dbReference type="Pfam" id="PF01345"/>
    </source>
</evidence>
<dbReference type="NCBIfam" id="TIGR01451">
    <property type="entry name" value="B_ant_repeat"/>
    <property type="match status" value="1"/>
</dbReference>
<dbReference type="InterPro" id="IPR047589">
    <property type="entry name" value="DUF11_rpt"/>
</dbReference>
<dbReference type="EMBL" id="JBHZQA010000026">
    <property type="protein sequence ID" value="MFE3849488.1"/>
    <property type="molecule type" value="Genomic_DNA"/>
</dbReference>
<feature type="non-terminal residue" evidence="2">
    <location>
        <position position="1121"/>
    </location>
</feature>
<evidence type="ECO:0000313" key="2">
    <source>
        <dbReference type="EMBL" id="MFE3849488.1"/>
    </source>
</evidence>
<accession>A0ABW6HS73</accession>
<organism evidence="2 3">
    <name type="scientific">Flavobacterium fructosi</name>
    <dbReference type="NCBI Taxonomy" id="3230416"/>
    <lineage>
        <taxon>Bacteria</taxon>
        <taxon>Pseudomonadati</taxon>
        <taxon>Bacteroidota</taxon>
        <taxon>Flavobacteriia</taxon>
        <taxon>Flavobacteriales</taxon>
        <taxon>Flavobacteriaceae</taxon>
        <taxon>Flavobacterium</taxon>
    </lineage>
</organism>
<gene>
    <name evidence="2" type="ORF">ACFX5D_16135</name>
</gene>
<dbReference type="Proteomes" id="UP001600039">
    <property type="component" value="Unassembled WGS sequence"/>
</dbReference>
<proteinExistence type="predicted"/>
<feature type="domain" description="DUF11" evidence="1">
    <location>
        <begin position="737"/>
        <end position="851"/>
    </location>
</feature>